<organism evidence="5 6">
    <name type="scientific">Stylophora pistillata</name>
    <name type="common">Smooth cauliflower coral</name>
    <dbReference type="NCBI Taxonomy" id="50429"/>
    <lineage>
        <taxon>Eukaryota</taxon>
        <taxon>Metazoa</taxon>
        <taxon>Cnidaria</taxon>
        <taxon>Anthozoa</taxon>
        <taxon>Hexacorallia</taxon>
        <taxon>Scleractinia</taxon>
        <taxon>Astrocoeniina</taxon>
        <taxon>Pocilloporidae</taxon>
        <taxon>Stylophora</taxon>
    </lineage>
</organism>
<accession>A0A2B4R6W0</accession>
<evidence type="ECO:0000313" key="5">
    <source>
        <dbReference type="EMBL" id="PFX11972.1"/>
    </source>
</evidence>
<dbReference type="InterPro" id="IPR057507">
    <property type="entry name" value="Sha_B-like_N"/>
</dbReference>
<reference evidence="6" key="1">
    <citation type="journal article" date="2017" name="bioRxiv">
        <title>Comparative analysis of the genomes of Stylophora pistillata and Acropora digitifera provides evidence for extensive differences between species of corals.</title>
        <authorList>
            <person name="Voolstra C.R."/>
            <person name="Li Y."/>
            <person name="Liew Y.J."/>
            <person name="Baumgarten S."/>
            <person name="Zoccola D."/>
            <person name="Flot J.-F."/>
            <person name="Tambutte S."/>
            <person name="Allemand D."/>
            <person name="Aranda M."/>
        </authorList>
    </citation>
    <scope>NUCLEOTIDE SEQUENCE [LARGE SCALE GENOMIC DNA]</scope>
</reference>
<feature type="compositionally biased region" description="Polar residues" evidence="1">
    <location>
        <begin position="414"/>
        <end position="428"/>
    </location>
</feature>
<feature type="region of interest" description="Disordered" evidence="1">
    <location>
        <begin position="401"/>
        <end position="455"/>
    </location>
</feature>
<feature type="domain" description="Shavenoid isoform B-like N-terminal" evidence="4">
    <location>
        <begin position="40"/>
        <end position="107"/>
    </location>
</feature>
<evidence type="ECO:0000256" key="1">
    <source>
        <dbReference type="SAM" id="MobiDB-lite"/>
    </source>
</evidence>
<feature type="compositionally biased region" description="Low complexity" evidence="1">
    <location>
        <begin position="295"/>
        <end position="318"/>
    </location>
</feature>
<feature type="signal peptide" evidence="3">
    <location>
        <begin position="1"/>
        <end position="24"/>
    </location>
</feature>
<dbReference type="EMBL" id="LSMT01001690">
    <property type="protein sequence ID" value="PFX11972.1"/>
    <property type="molecule type" value="Genomic_DNA"/>
</dbReference>
<dbReference type="OrthoDB" id="5990630at2759"/>
<proteinExistence type="predicted"/>
<feature type="transmembrane region" description="Helical" evidence="2">
    <location>
        <begin position="459"/>
        <end position="483"/>
    </location>
</feature>
<evidence type="ECO:0000256" key="2">
    <source>
        <dbReference type="SAM" id="Phobius"/>
    </source>
</evidence>
<evidence type="ECO:0000256" key="3">
    <source>
        <dbReference type="SAM" id="SignalP"/>
    </source>
</evidence>
<evidence type="ECO:0000259" key="4">
    <source>
        <dbReference type="Pfam" id="PF23328"/>
    </source>
</evidence>
<keyword evidence="2" id="KW-0472">Membrane</keyword>
<feature type="region of interest" description="Disordered" evidence="1">
    <location>
        <begin position="643"/>
        <end position="675"/>
    </location>
</feature>
<keyword evidence="3" id="KW-0732">Signal</keyword>
<feature type="compositionally biased region" description="Low complexity" evidence="1">
    <location>
        <begin position="329"/>
        <end position="349"/>
    </location>
</feature>
<gene>
    <name evidence="5" type="ORF">AWC38_SpisGene24143</name>
</gene>
<protein>
    <recommendedName>
        <fullName evidence="4">Shavenoid isoform B-like N-terminal domain-containing protein</fullName>
    </recommendedName>
</protein>
<keyword evidence="6" id="KW-1185">Reference proteome</keyword>
<dbReference type="Proteomes" id="UP000225706">
    <property type="component" value="Unassembled WGS sequence"/>
</dbReference>
<name>A0A2B4R6W0_STYPI</name>
<feature type="region of interest" description="Disordered" evidence="1">
    <location>
        <begin position="278"/>
        <end position="349"/>
    </location>
</feature>
<evidence type="ECO:0000313" key="6">
    <source>
        <dbReference type="Proteomes" id="UP000225706"/>
    </source>
</evidence>
<feature type="chain" id="PRO_5012292836" description="Shavenoid isoform B-like N-terminal domain-containing protein" evidence="3">
    <location>
        <begin position="25"/>
        <end position="716"/>
    </location>
</feature>
<feature type="compositionally biased region" description="Pro residues" evidence="1">
    <location>
        <begin position="282"/>
        <end position="294"/>
    </location>
</feature>
<sequence length="716" mass="78296">MKGGQQGVVLKLFLLIIVPQLSSSNVVHQADVEEYVIGRRGGSKSDLFFLNYKNGSYCIEDPNQVSKWCTTLKASYDGTVTNRKSCGCKCQFGHPTFLSQTLTCINENQAERLGGCSSGYIHFKKDWQSEKLLSEAVDLLVANSKELAPSQSRGTCSVINGQYFDYSGFQIEWKSIHHQIFSFCNSDNKLKLQWTPDKNRNLSGRIIRLNVTCHVNTSSITQSPMERCMLFKASGNVTYYAPSKTMSVLAVTTALSSHTPSSFYSSLPSLQLPQSAQIFSLPPKPQPTLSPLPSPSLSATTSSPTAHTPSSFYSSSPSLRLPQSAQKFSLPPKLQPTLSPLPSPSLSATTRSLTMHTDRFSTFLSTHIQTSSLQTRPALRSSRPILPPTSKAEMESYLPVNSKEISEPGINTGIPKSSVSTGEPNYSEASELPPTELSLPTRDGPGDKEARKSGKDKGVAIGAGVGGAVAFGIIVIGVIIIFCRRKKSRENTEMKAKLDVGVKNPVYGKPQDDIEIERPREKAKTLSEQESQPTYMELVDKKVIIRNPQIYDQIQRERPMGAGQPPVNKTVNRHTKDLLTIATPVAAPNYQNVQTLKMGTPYGSVHTLGSQTESGYEPLEGSVLIRNPEVEIYDQIPVERPIECGSTSSEQDSQSTYQGLVHNDGQSNGGTLHSTSEENYGYCHVYQSVDKDTPVTAASVYQNIPTSATVSDYQNV</sequence>
<keyword evidence="2" id="KW-1133">Transmembrane helix</keyword>
<dbReference type="AlphaFoldDB" id="A0A2B4R6W0"/>
<dbReference type="Pfam" id="PF23328">
    <property type="entry name" value="Sha_B_N"/>
    <property type="match status" value="1"/>
</dbReference>
<comment type="caution">
    <text evidence="5">The sequence shown here is derived from an EMBL/GenBank/DDBJ whole genome shotgun (WGS) entry which is preliminary data.</text>
</comment>
<feature type="compositionally biased region" description="Basic and acidic residues" evidence="1">
    <location>
        <begin position="444"/>
        <end position="455"/>
    </location>
</feature>
<keyword evidence="2" id="KW-0812">Transmembrane</keyword>
<feature type="compositionally biased region" description="Polar residues" evidence="1">
    <location>
        <begin position="645"/>
        <end position="675"/>
    </location>
</feature>